<evidence type="ECO:0000259" key="7">
    <source>
        <dbReference type="Pfam" id="PF14322"/>
    </source>
</evidence>
<evidence type="ECO:0000256" key="3">
    <source>
        <dbReference type="ARBA" id="ARBA00022729"/>
    </source>
</evidence>
<dbReference type="Pfam" id="PF07980">
    <property type="entry name" value="SusD_RagB"/>
    <property type="match status" value="1"/>
</dbReference>
<organism evidence="8 9">
    <name type="scientific">Chryseobacterium taklimakanense</name>
    <dbReference type="NCBI Taxonomy" id="536441"/>
    <lineage>
        <taxon>Bacteria</taxon>
        <taxon>Pseudomonadati</taxon>
        <taxon>Bacteroidota</taxon>
        <taxon>Flavobacteriia</taxon>
        <taxon>Flavobacteriales</taxon>
        <taxon>Weeksellaceae</taxon>
        <taxon>Chryseobacterium group</taxon>
        <taxon>Chryseobacterium</taxon>
    </lineage>
</organism>
<proteinExistence type="inferred from homology"/>
<evidence type="ECO:0000256" key="5">
    <source>
        <dbReference type="ARBA" id="ARBA00023237"/>
    </source>
</evidence>
<reference evidence="8 9" key="1">
    <citation type="submission" date="2017-06" db="EMBL/GenBank/DDBJ databases">
        <authorList>
            <consortium name="Pathogen Informatics"/>
        </authorList>
    </citation>
    <scope>NUCLEOTIDE SEQUENCE [LARGE SCALE GENOMIC DNA]</scope>
    <source>
        <strain evidence="8 9">NCTC13490</strain>
    </source>
</reference>
<dbReference type="SUPFAM" id="SSF48452">
    <property type="entry name" value="TPR-like"/>
    <property type="match status" value="1"/>
</dbReference>
<protein>
    <submittedName>
        <fullName evidence="8">SusD family</fullName>
    </submittedName>
</protein>
<evidence type="ECO:0000259" key="6">
    <source>
        <dbReference type="Pfam" id="PF07980"/>
    </source>
</evidence>
<keyword evidence="5" id="KW-0998">Cell outer membrane</keyword>
<comment type="subcellular location">
    <subcellularLocation>
        <location evidence="1">Cell outer membrane</location>
    </subcellularLocation>
</comment>
<dbReference type="CDD" id="cd08977">
    <property type="entry name" value="SusD"/>
    <property type="match status" value="1"/>
</dbReference>
<dbReference type="RefSeq" id="WP_095074215.1">
    <property type="nucleotide sequence ID" value="NZ_LT906465.1"/>
</dbReference>
<dbReference type="AlphaFoldDB" id="A0A239WX20"/>
<evidence type="ECO:0000313" key="8">
    <source>
        <dbReference type="EMBL" id="SNV38358.1"/>
    </source>
</evidence>
<dbReference type="InterPro" id="IPR033985">
    <property type="entry name" value="SusD-like_N"/>
</dbReference>
<dbReference type="Gene3D" id="1.25.40.390">
    <property type="match status" value="1"/>
</dbReference>
<evidence type="ECO:0000313" key="9">
    <source>
        <dbReference type="Proteomes" id="UP000215196"/>
    </source>
</evidence>
<dbReference type="InterPro" id="IPR012944">
    <property type="entry name" value="SusD_RagB_dom"/>
</dbReference>
<evidence type="ECO:0000256" key="1">
    <source>
        <dbReference type="ARBA" id="ARBA00004442"/>
    </source>
</evidence>
<dbReference type="GO" id="GO:0009279">
    <property type="term" value="C:cell outer membrane"/>
    <property type="evidence" value="ECO:0007669"/>
    <property type="project" value="UniProtKB-SubCell"/>
</dbReference>
<dbReference type="KEGG" id="ctak:4412677_00776"/>
<dbReference type="Proteomes" id="UP000215196">
    <property type="component" value="Chromosome 1"/>
</dbReference>
<sequence>MKKNIFKKILYTGLISAGVLAFHACSEDYLDLKPEGRPTTGEVAIGGFEAQAFGLYSSLRSTGGVSDFDYVWTHIIRADDSEKGSLPTDAATNGNVFDKFQYSATNGTIGSAWNSHYKIIFDCNELINDAEASGDKTSGTLTNIAEAKAIRAFCYFELRRDFGEVPVILKSIDDPKDEIAPKNTVAEVDAQIEKDLTDAAAQLPNQWPSVYLGRATKGLANTLLGKLYLYQKQWAKAQTKLTEVISSGNYQLSSSYDFEFTQAGNNSKESILEVQVTYDYATKYYNNFWESQGVRGSGIWDLGWGFNVPSVELVNAYEPNDLRKKTTILVSGKPDIYNTPNLVLPDGPNDPKPVLAQQYWNGKAYTKPEERAKYNTTKNWWESIKLIRYADVILMAAEAANELGNTATAATYVNMIRNRAGLPNTTALNQIDMRNAIKHERRIEFALEFERFYDLVRWGDAVTVLANKGYQDRNKYFPIPQSAIDKSQGVLKQNPDY</sequence>
<name>A0A239WX20_9FLAO</name>
<feature type="domain" description="RagB/SusD" evidence="6">
    <location>
        <begin position="286"/>
        <end position="464"/>
    </location>
</feature>
<keyword evidence="3" id="KW-0732">Signal</keyword>
<keyword evidence="9" id="KW-1185">Reference proteome</keyword>
<dbReference type="EMBL" id="LT906465">
    <property type="protein sequence ID" value="SNV38358.1"/>
    <property type="molecule type" value="Genomic_DNA"/>
</dbReference>
<keyword evidence="4" id="KW-0472">Membrane</keyword>
<feature type="domain" description="SusD-like N-terminal" evidence="7">
    <location>
        <begin position="95"/>
        <end position="229"/>
    </location>
</feature>
<evidence type="ECO:0000256" key="2">
    <source>
        <dbReference type="ARBA" id="ARBA00006275"/>
    </source>
</evidence>
<dbReference type="Pfam" id="PF14322">
    <property type="entry name" value="SusD-like_3"/>
    <property type="match status" value="1"/>
</dbReference>
<gene>
    <name evidence="8" type="ORF">SAMEA4412677_00776</name>
</gene>
<comment type="similarity">
    <text evidence="2">Belongs to the SusD family.</text>
</comment>
<dbReference type="InterPro" id="IPR011990">
    <property type="entry name" value="TPR-like_helical_dom_sf"/>
</dbReference>
<evidence type="ECO:0000256" key="4">
    <source>
        <dbReference type="ARBA" id="ARBA00023136"/>
    </source>
</evidence>
<accession>A0A239WX20</accession>